<dbReference type="EMBL" id="FR824096">
    <property type="protein sequence ID" value="CCA18454.1"/>
    <property type="molecule type" value="Genomic_DNA"/>
</dbReference>
<evidence type="ECO:0000256" key="1">
    <source>
        <dbReference type="ARBA" id="ARBA00022741"/>
    </source>
</evidence>
<dbReference type="GO" id="GO:0030970">
    <property type="term" value="P:retrograde protein transport, ER to cytosol"/>
    <property type="evidence" value="ECO:0007669"/>
    <property type="project" value="TreeGrafter"/>
</dbReference>
<feature type="domain" description="ATPase AAA-type core" evidence="3">
    <location>
        <begin position="64"/>
        <end position="176"/>
    </location>
</feature>
<evidence type="ECO:0000256" key="2">
    <source>
        <dbReference type="ARBA" id="ARBA00022840"/>
    </source>
</evidence>
<dbReference type="InterPro" id="IPR050168">
    <property type="entry name" value="AAA_ATPase_domain"/>
</dbReference>
<gene>
    <name evidence="4" type="primary">AlNc14C51G3977</name>
    <name evidence="4" type="ORF">ALNC14_045970</name>
</gene>
<dbReference type="GO" id="GO:0051228">
    <property type="term" value="P:mitotic spindle disassembly"/>
    <property type="evidence" value="ECO:0007669"/>
    <property type="project" value="TreeGrafter"/>
</dbReference>
<dbReference type="AlphaFoldDB" id="F0WBD0"/>
<keyword evidence="1" id="KW-0547">Nucleotide-binding</keyword>
<sequence length="198" mass="22134">MQQKKDRNVTHFSSRHNRRVSNVTWNDIGGIHDMKTEHREIVQYSVEHPKKFLKYGLHPSPGVFFYGSIDYGNVPLAKAVANECQANFISVKGPSFLFMWFGEPEENVHEVFDKAQPAAPSVLFIDELDSIAPHHENGARVMNPLLTGMEGIDAKKNVVTIGSTNRPAITDSALMLSGTTRSAHSIAMLDIEFRLCIL</sequence>
<keyword evidence="2" id="KW-0067">ATP-binding</keyword>
<keyword evidence="4" id="KW-0132">Cell division</keyword>
<dbReference type="GO" id="GO:0005634">
    <property type="term" value="C:nucleus"/>
    <property type="evidence" value="ECO:0007669"/>
    <property type="project" value="TreeGrafter"/>
</dbReference>
<reference evidence="4" key="2">
    <citation type="submission" date="2011-02" db="EMBL/GenBank/DDBJ databases">
        <authorList>
            <person name="MacLean D."/>
        </authorList>
    </citation>
    <scope>NUCLEOTIDE SEQUENCE</scope>
</reference>
<dbReference type="Gene3D" id="3.40.50.300">
    <property type="entry name" value="P-loop containing nucleotide triphosphate hydrolases"/>
    <property type="match status" value="1"/>
</dbReference>
<dbReference type="HOGENOM" id="CLU_1380299_0_0_1"/>
<dbReference type="PANTHER" id="PTHR23077:SF171">
    <property type="entry name" value="NUCLEAR VALOSIN-CONTAINING PROTEIN-LIKE"/>
    <property type="match status" value="1"/>
</dbReference>
<evidence type="ECO:0000313" key="4">
    <source>
        <dbReference type="EMBL" id="CCA18454.1"/>
    </source>
</evidence>
<name>F0WBD0_9STRA</name>
<proteinExistence type="predicted"/>
<dbReference type="PANTHER" id="PTHR23077">
    <property type="entry name" value="AAA-FAMILY ATPASE"/>
    <property type="match status" value="1"/>
</dbReference>
<dbReference type="GO" id="GO:0031593">
    <property type="term" value="F:polyubiquitin modification-dependent protein binding"/>
    <property type="evidence" value="ECO:0007669"/>
    <property type="project" value="TreeGrafter"/>
</dbReference>
<dbReference type="Pfam" id="PF00004">
    <property type="entry name" value="AAA"/>
    <property type="match status" value="1"/>
</dbReference>
<dbReference type="GO" id="GO:0005524">
    <property type="term" value="F:ATP binding"/>
    <property type="evidence" value="ECO:0007669"/>
    <property type="project" value="UniProtKB-KW"/>
</dbReference>
<dbReference type="GO" id="GO:0016887">
    <property type="term" value="F:ATP hydrolysis activity"/>
    <property type="evidence" value="ECO:0007669"/>
    <property type="project" value="InterPro"/>
</dbReference>
<dbReference type="GO" id="GO:0051301">
    <property type="term" value="P:cell division"/>
    <property type="evidence" value="ECO:0007669"/>
    <property type="project" value="UniProtKB-KW"/>
</dbReference>
<reference evidence="4" key="1">
    <citation type="journal article" date="2011" name="PLoS Biol.">
        <title>Gene gain and loss during evolution of obligate parasitism in the white rust pathogen of Arabidopsis thaliana.</title>
        <authorList>
            <person name="Kemen E."/>
            <person name="Gardiner A."/>
            <person name="Schultz-Larsen T."/>
            <person name="Kemen A.C."/>
            <person name="Balmuth A.L."/>
            <person name="Robert-Seilaniantz A."/>
            <person name="Bailey K."/>
            <person name="Holub E."/>
            <person name="Studholme D.J."/>
            <person name="Maclean D."/>
            <person name="Jones J.D."/>
        </authorList>
    </citation>
    <scope>NUCLEOTIDE SEQUENCE</scope>
</reference>
<keyword evidence="4" id="KW-0131">Cell cycle</keyword>
<dbReference type="InterPro" id="IPR027417">
    <property type="entry name" value="P-loop_NTPase"/>
</dbReference>
<dbReference type="SUPFAM" id="SSF52540">
    <property type="entry name" value="P-loop containing nucleoside triphosphate hydrolases"/>
    <property type="match status" value="1"/>
</dbReference>
<accession>F0WBD0</accession>
<protein>
    <submittedName>
        <fullName evidence="4">Cell division control protein 48 putative</fullName>
    </submittedName>
</protein>
<dbReference type="InterPro" id="IPR003959">
    <property type="entry name" value="ATPase_AAA_core"/>
</dbReference>
<dbReference type="GO" id="GO:0005829">
    <property type="term" value="C:cytosol"/>
    <property type="evidence" value="ECO:0007669"/>
    <property type="project" value="TreeGrafter"/>
</dbReference>
<organism evidence="4">
    <name type="scientific">Albugo laibachii Nc14</name>
    <dbReference type="NCBI Taxonomy" id="890382"/>
    <lineage>
        <taxon>Eukaryota</taxon>
        <taxon>Sar</taxon>
        <taxon>Stramenopiles</taxon>
        <taxon>Oomycota</taxon>
        <taxon>Peronosporomycetes</taxon>
        <taxon>Albuginales</taxon>
        <taxon>Albuginaceae</taxon>
        <taxon>Albugo</taxon>
    </lineage>
</organism>
<dbReference type="GO" id="GO:0097352">
    <property type="term" value="P:autophagosome maturation"/>
    <property type="evidence" value="ECO:0007669"/>
    <property type="project" value="TreeGrafter"/>
</dbReference>
<dbReference type="GO" id="GO:0034098">
    <property type="term" value="C:VCP-NPL4-UFD1 AAA ATPase complex"/>
    <property type="evidence" value="ECO:0007669"/>
    <property type="project" value="TreeGrafter"/>
</dbReference>
<evidence type="ECO:0000259" key="3">
    <source>
        <dbReference type="Pfam" id="PF00004"/>
    </source>
</evidence>